<organism evidence="12 13">
    <name type="scientific">Vespula germanica</name>
    <name type="common">German yellow jacket</name>
    <name type="synonym">Paravespula germanica</name>
    <dbReference type="NCBI Taxonomy" id="30212"/>
    <lineage>
        <taxon>Eukaryota</taxon>
        <taxon>Metazoa</taxon>
        <taxon>Ecdysozoa</taxon>
        <taxon>Arthropoda</taxon>
        <taxon>Hexapoda</taxon>
        <taxon>Insecta</taxon>
        <taxon>Pterygota</taxon>
        <taxon>Neoptera</taxon>
        <taxon>Endopterygota</taxon>
        <taxon>Hymenoptera</taxon>
        <taxon>Apocrita</taxon>
        <taxon>Aculeata</taxon>
        <taxon>Vespoidea</taxon>
        <taxon>Vespidae</taxon>
        <taxon>Vespinae</taxon>
        <taxon>Vespula</taxon>
    </lineage>
</organism>
<evidence type="ECO:0000256" key="5">
    <source>
        <dbReference type="ARBA" id="ARBA00022771"/>
    </source>
</evidence>
<evidence type="ECO:0000256" key="6">
    <source>
        <dbReference type="ARBA" id="ARBA00022833"/>
    </source>
</evidence>
<dbReference type="EMBL" id="JACSDZ010000001">
    <property type="protein sequence ID" value="KAF7418272.1"/>
    <property type="molecule type" value="Genomic_DNA"/>
</dbReference>
<evidence type="ECO:0000256" key="11">
    <source>
        <dbReference type="SAM" id="MobiDB-lite"/>
    </source>
</evidence>
<reference evidence="12" key="1">
    <citation type="journal article" date="2020" name="G3 (Bethesda)">
        <title>High-Quality Assemblies for Three Invasive Social Wasps from the &lt;i&gt;Vespula&lt;/i&gt; Genus.</title>
        <authorList>
            <person name="Harrop T.W.R."/>
            <person name="Guhlin J."/>
            <person name="McLaughlin G.M."/>
            <person name="Permina E."/>
            <person name="Stockwell P."/>
            <person name="Gilligan J."/>
            <person name="Le Lec M.F."/>
            <person name="Gruber M.A.M."/>
            <person name="Quinn O."/>
            <person name="Lovegrove M."/>
            <person name="Duncan E.J."/>
            <person name="Remnant E.J."/>
            <person name="Van Eeckhoven J."/>
            <person name="Graham B."/>
            <person name="Knapp R.A."/>
            <person name="Langford K.W."/>
            <person name="Kronenberg Z."/>
            <person name="Press M.O."/>
            <person name="Eacker S.M."/>
            <person name="Wilson-Rankin E.E."/>
            <person name="Purcell J."/>
            <person name="Lester P.J."/>
            <person name="Dearden P.K."/>
        </authorList>
    </citation>
    <scope>NUCLEOTIDE SEQUENCE</scope>
    <source>
        <strain evidence="12">Linc-1</strain>
    </source>
</reference>
<keyword evidence="7" id="KW-0805">Transcription regulation</keyword>
<keyword evidence="9" id="KW-0539">Nucleus</keyword>
<dbReference type="SUPFAM" id="SSF103637">
    <property type="entry name" value="CCHHC domain"/>
    <property type="match status" value="3"/>
</dbReference>
<dbReference type="GO" id="GO:0005634">
    <property type="term" value="C:nucleus"/>
    <property type="evidence" value="ECO:0007669"/>
    <property type="project" value="UniProtKB-SubCell"/>
</dbReference>
<comment type="similarity">
    <text evidence="2">Belongs to the MYT1 family.</text>
</comment>
<evidence type="ECO:0000256" key="3">
    <source>
        <dbReference type="ARBA" id="ARBA00022723"/>
    </source>
</evidence>
<keyword evidence="13" id="KW-1185">Reference proteome</keyword>
<dbReference type="GO" id="GO:0007399">
    <property type="term" value="P:nervous system development"/>
    <property type="evidence" value="ECO:0007669"/>
    <property type="project" value="UniProtKB-KW"/>
</dbReference>
<keyword evidence="5" id="KW-0863">Zinc-finger</keyword>
<evidence type="ECO:0000256" key="9">
    <source>
        <dbReference type="ARBA" id="ARBA00023242"/>
    </source>
</evidence>
<keyword evidence="4" id="KW-0677">Repeat</keyword>
<dbReference type="PANTHER" id="PTHR10816">
    <property type="entry name" value="MYELIN TRANSCRIPTION FACTOR 1-RELATED"/>
    <property type="match status" value="1"/>
</dbReference>
<dbReference type="Proteomes" id="UP000617340">
    <property type="component" value="Unassembled WGS sequence"/>
</dbReference>
<dbReference type="GO" id="GO:0008270">
    <property type="term" value="F:zinc ion binding"/>
    <property type="evidence" value="ECO:0007669"/>
    <property type="project" value="UniProtKB-KW"/>
</dbReference>
<evidence type="ECO:0000256" key="7">
    <source>
        <dbReference type="ARBA" id="ARBA00023015"/>
    </source>
</evidence>
<evidence type="ECO:0000256" key="8">
    <source>
        <dbReference type="ARBA" id="ARBA00023163"/>
    </source>
</evidence>
<evidence type="ECO:0000256" key="10">
    <source>
        <dbReference type="SAM" id="Coils"/>
    </source>
</evidence>
<name>A0A834NUP2_VESGE</name>
<keyword evidence="8" id="KW-0804">Transcription</keyword>
<dbReference type="AlphaFoldDB" id="A0A834NUP2"/>
<dbReference type="PANTHER" id="PTHR10816:SF15">
    <property type="entry name" value="MYELIN TRANSCRIPTION FACTOR 1-LIKE PROTEIN"/>
    <property type="match status" value="1"/>
</dbReference>
<dbReference type="FunFam" id="4.10.320.30:FF:000001">
    <property type="entry name" value="Myelin transcription factor 1-like, a"/>
    <property type="match status" value="3"/>
</dbReference>
<comment type="subcellular location">
    <subcellularLocation>
        <location evidence="1">Nucleus</location>
    </subcellularLocation>
</comment>
<comment type="caution">
    <text evidence="12">The sequence shown here is derived from an EMBL/GenBank/DDBJ whole genome shotgun (WGS) entry which is preliminary data.</text>
</comment>
<dbReference type="PROSITE" id="PS51802">
    <property type="entry name" value="ZF_CCHHC"/>
    <property type="match status" value="3"/>
</dbReference>
<accession>A0A834NUP2</accession>
<keyword evidence="10" id="KW-0175">Coiled coil</keyword>
<dbReference type="GO" id="GO:0000981">
    <property type="term" value="F:DNA-binding transcription factor activity, RNA polymerase II-specific"/>
    <property type="evidence" value="ECO:0007669"/>
    <property type="project" value="TreeGrafter"/>
</dbReference>
<evidence type="ECO:0000313" key="12">
    <source>
        <dbReference type="EMBL" id="KAF7418272.1"/>
    </source>
</evidence>
<evidence type="ECO:0008006" key="14">
    <source>
        <dbReference type="Google" id="ProtNLM"/>
    </source>
</evidence>
<dbReference type="Gene3D" id="4.10.320.30">
    <property type="match status" value="3"/>
</dbReference>
<evidence type="ECO:0000256" key="1">
    <source>
        <dbReference type="ARBA" id="ARBA00004123"/>
    </source>
</evidence>
<keyword evidence="6" id="KW-0862">Zinc</keyword>
<feature type="compositionally biased region" description="Polar residues" evidence="11">
    <location>
        <begin position="59"/>
        <end position="68"/>
    </location>
</feature>
<sequence>MEHSELIEVYPFRSHKTNDGSCLENSILSGCPRADRSQIQAHSQELKCPTPGCDGSGHVTGNYSSHRSLSGCPRANKPKSKPRDGQDSEPLSSAICWVGSNRYLNLRFRRVRTLHVAKAGIYVTALHVPRSATRPKGETHPRTTTCPIPGCDGSGHATGKFLSHRSASGCPIANRNKMRVLESGGTVEQHKAAIAATTAMKFEGVNCPTPGCDGIGHINGSFSTHRSLSGCPIAGHAVKKPKFEDMSSMYSKGIPGEDLAVASAFSCVTERSLVKLLMEEPYTQSCAMPHSILHAMMCCHTNDGVDAGGPAHGGAVGAGQGNTSGGGSTSAQGEDLYTLEAEITELQRENARVESQVLRLRSDITAMENQLKQGEKETTAIATRNNNLTEYYQSLRDNMITLLEHVRIPNAPGGPQEKMGHENFDSYLTKLQTLCTADGYCADETNRPIYETVKTALQDFTVLPTPI</sequence>
<dbReference type="Gene3D" id="1.20.5.340">
    <property type="match status" value="1"/>
</dbReference>
<gene>
    <name evidence="12" type="ORF">HZH68_000925</name>
</gene>
<protein>
    <recommendedName>
        <fullName evidence="14">Myelin transcription factor 1-like protein</fullName>
    </recommendedName>
</protein>
<evidence type="ECO:0000256" key="2">
    <source>
        <dbReference type="ARBA" id="ARBA00010194"/>
    </source>
</evidence>
<feature type="coiled-coil region" evidence="10">
    <location>
        <begin position="336"/>
        <end position="377"/>
    </location>
</feature>
<dbReference type="InterPro" id="IPR002515">
    <property type="entry name" value="Znf_C2H2C"/>
</dbReference>
<evidence type="ECO:0000313" key="13">
    <source>
        <dbReference type="Proteomes" id="UP000617340"/>
    </source>
</evidence>
<evidence type="ECO:0000256" key="4">
    <source>
        <dbReference type="ARBA" id="ARBA00022737"/>
    </source>
</evidence>
<dbReference type="Pfam" id="PF01530">
    <property type="entry name" value="zf-C2HC"/>
    <property type="match status" value="3"/>
</dbReference>
<dbReference type="GO" id="GO:0000978">
    <property type="term" value="F:RNA polymerase II cis-regulatory region sequence-specific DNA binding"/>
    <property type="evidence" value="ECO:0007669"/>
    <property type="project" value="TreeGrafter"/>
</dbReference>
<keyword evidence="3" id="KW-0479">Metal-binding</keyword>
<proteinExistence type="inferred from homology"/>
<feature type="region of interest" description="Disordered" evidence="11">
    <location>
        <begin position="59"/>
        <end position="91"/>
    </location>
</feature>
<dbReference type="InterPro" id="IPR036060">
    <property type="entry name" value="Znf_C2H2C_sf"/>
</dbReference>